<name>A0A9P3LS79_9FUNG</name>
<proteinExistence type="predicted"/>
<dbReference type="AlphaFoldDB" id="A0A9P3LS79"/>
<dbReference type="EMBL" id="BQFW01000002">
    <property type="protein sequence ID" value="GJJ68741.1"/>
    <property type="molecule type" value="Genomic_DNA"/>
</dbReference>
<reference evidence="2" key="2">
    <citation type="journal article" date="2022" name="Microbiol. Resour. Announc.">
        <title>Whole-Genome Sequence of Entomortierella parvispora E1425, a Mucoromycotan Fungus Associated with Burkholderiaceae-Related Endosymbiotic Bacteria.</title>
        <authorList>
            <person name="Herlambang A."/>
            <person name="Guo Y."/>
            <person name="Takashima Y."/>
            <person name="Narisawa K."/>
            <person name="Ohta H."/>
            <person name="Nishizawa T."/>
        </authorList>
    </citation>
    <scope>NUCLEOTIDE SEQUENCE</scope>
    <source>
        <strain evidence="2">E1425</strain>
    </source>
</reference>
<evidence type="ECO:0000313" key="3">
    <source>
        <dbReference type="Proteomes" id="UP000827284"/>
    </source>
</evidence>
<dbReference type="Proteomes" id="UP000827284">
    <property type="component" value="Unassembled WGS sequence"/>
</dbReference>
<dbReference type="InterPro" id="IPR002925">
    <property type="entry name" value="Dienelactn_hydro"/>
</dbReference>
<gene>
    <name evidence="2" type="ORF">EMPS_01087</name>
</gene>
<dbReference type="OrthoDB" id="17560at2759"/>
<comment type="caution">
    <text evidence="2">The sequence shown here is derived from an EMBL/GenBank/DDBJ whole genome shotgun (WGS) entry which is preliminary data.</text>
</comment>
<dbReference type="GO" id="GO:0016787">
    <property type="term" value="F:hydrolase activity"/>
    <property type="evidence" value="ECO:0007669"/>
    <property type="project" value="InterPro"/>
</dbReference>
<dbReference type="SUPFAM" id="SSF53474">
    <property type="entry name" value="alpha/beta-Hydrolases"/>
    <property type="match status" value="1"/>
</dbReference>
<reference evidence="2" key="1">
    <citation type="submission" date="2021-11" db="EMBL/GenBank/DDBJ databases">
        <authorList>
            <person name="Herlambang A."/>
            <person name="Guo Y."/>
            <person name="Takashima Y."/>
            <person name="Nishizawa T."/>
        </authorList>
    </citation>
    <scope>NUCLEOTIDE SEQUENCE</scope>
    <source>
        <strain evidence="2">E1425</strain>
    </source>
</reference>
<dbReference type="PANTHER" id="PTHR47668:SF1">
    <property type="entry name" value="DIENELACTONE HYDROLASE DOMAIN-CONTAINING PROTEIN-RELATED"/>
    <property type="match status" value="1"/>
</dbReference>
<evidence type="ECO:0000313" key="2">
    <source>
        <dbReference type="EMBL" id="GJJ68741.1"/>
    </source>
</evidence>
<accession>A0A9P3LS79</accession>
<dbReference type="Pfam" id="PF01738">
    <property type="entry name" value="DLH"/>
    <property type="match status" value="1"/>
</dbReference>
<feature type="domain" description="Dienelactone hydrolase" evidence="1">
    <location>
        <begin position="37"/>
        <end position="187"/>
    </location>
</feature>
<keyword evidence="3" id="KW-1185">Reference proteome</keyword>
<protein>
    <recommendedName>
        <fullName evidence="1">Dienelactone hydrolase domain-containing protein</fullName>
    </recommendedName>
</protein>
<organism evidence="2 3">
    <name type="scientific">Entomortierella parvispora</name>
    <dbReference type="NCBI Taxonomy" id="205924"/>
    <lineage>
        <taxon>Eukaryota</taxon>
        <taxon>Fungi</taxon>
        <taxon>Fungi incertae sedis</taxon>
        <taxon>Mucoromycota</taxon>
        <taxon>Mortierellomycotina</taxon>
        <taxon>Mortierellomycetes</taxon>
        <taxon>Mortierellales</taxon>
        <taxon>Mortierellaceae</taxon>
        <taxon>Entomortierella</taxon>
    </lineage>
</organism>
<dbReference type="PANTHER" id="PTHR47668">
    <property type="entry name" value="DIENELACTONE HYDROLASE FAMILY PROTEIN (AFU_ORTHOLOGUE AFUA_6G01940)"/>
    <property type="match status" value="1"/>
</dbReference>
<dbReference type="InterPro" id="IPR029058">
    <property type="entry name" value="AB_hydrolase_fold"/>
</dbReference>
<dbReference type="Gene3D" id="3.40.50.1820">
    <property type="entry name" value="alpha/beta hydrolase"/>
    <property type="match status" value="1"/>
</dbReference>
<evidence type="ECO:0000259" key="1">
    <source>
        <dbReference type="Pfam" id="PF01738"/>
    </source>
</evidence>
<sequence length="257" mass="27905">MSLTSACCNTPPTDAHWHLKGKQTPLSQKIAGQERTTYRTGPKDSKRGIIAIYDIFGHHDTTYQFFDRIAESHGGFQLSAPHIFHNGAATPEMLGDRPRLMAWIGENGDYKKSHIDEIIRVAVEDLRADGCTSFSIFGQCWGAMIAVLAASEEGTPFLAAGGPHPSFFSVDLVKNIKTPLIALASKDEADMVPVVAAVQAKGFAVDSFHQRFDDVHHGWTGGRGDWTDPIQLKQGLVAVDLLGGFFAKVAAANESKL</sequence>